<evidence type="ECO:0000256" key="9">
    <source>
        <dbReference type="ARBA" id="ARBA00048233"/>
    </source>
</evidence>
<evidence type="ECO:0000256" key="8">
    <source>
        <dbReference type="ARBA" id="ARBA00023101"/>
    </source>
</evidence>
<proteinExistence type="inferred from homology"/>
<dbReference type="eggNOG" id="ENOG502RYJI">
    <property type="taxonomic scope" value="Eukaryota"/>
</dbReference>
<feature type="domain" description="Tyrosinase copper-binding" evidence="12">
    <location>
        <begin position="384"/>
        <end position="395"/>
    </location>
</feature>
<reference evidence="14" key="1">
    <citation type="journal article" date="2005" name="Nature">
        <title>Sequencing of Aspergillus nidulans and comparative analysis with A. fumigatus and A. oryzae.</title>
        <authorList>
            <person name="Galagan J.E."/>
            <person name="Calvo S.E."/>
            <person name="Cuomo C."/>
            <person name="Ma L.J."/>
            <person name="Wortman J.R."/>
            <person name="Batzoglou S."/>
            <person name="Lee S.I."/>
            <person name="Basturkmen M."/>
            <person name="Spevak C.C."/>
            <person name="Clutterbuck J."/>
            <person name="Kapitonov V."/>
            <person name="Jurka J."/>
            <person name="Scazzocchio C."/>
            <person name="Farman M."/>
            <person name="Butler J."/>
            <person name="Purcell S."/>
            <person name="Harris S."/>
            <person name="Braus G.H."/>
            <person name="Draht O."/>
            <person name="Busch S."/>
            <person name="D'Enfert C."/>
            <person name="Bouchier C."/>
            <person name="Goldman G.H."/>
            <person name="Bell-Pedersen D."/>
            <person name="Griffiths-Jones S."/>
            <person name="Doonan J.H."/>
            <person name="Yu J."/>
            <person name="Vienken K."/>
            <person name="Pain A."/>
            <person name="Freitag M."/>
            <person name="Selker E.U."/>
            <person name="Archer D.B."/>
            <person name="Penalva M.A."/>
            <person name="Oakley B.R."/>
            <person name="Momany M."/>
            <person name="Tanaka T."/>
            <person name="Kumagai T."/>
            <person name="Asai K."/>
            <person name="Machida M."/>
            <person name="Nierman W.C."/>
            <person name="Denning D.W."/>
            <person name="Caddick M."/>
            <person name="Hynes M."/>
            <person name="Paoletti M."/>
            <person name="Fischer R."/>
            <person name="Miller B."/>
            <person name="Dyer P."/>
            <person name="Sachs M.S."/>
            <person name="Osmani S.A."/>
            <person name="Birren B.W."/>
        </authorList>
    </citation>
    <scope>NUCLEOTIDE SEQUENCE [LARGE SCALE GENOMIC DNA]</scope>
    <source>
        <strain evidence="14">FGSC A4 / ATCC 38163 / CBS 112.46 / NRRL 194 / M139</strain>
    </source>
</reference>
<dbReference type="Proteomes" id="UP000000560">
    <property type="component" value="Chromosome IV"/>
</dbReference>
<dbReference type="PROSITE" id="PS00498">
    <property type="entry name" value="TYROSINASE_2"/>
    <property type="match status" value="1"/>
</dbReference>
<dbReference type="GO" id="GO:0042438">
    <property type="term" value="P:melanin biosynthetic process"/>
    <property type="evidence" value="ECO:0007669"/>
    <property type="project" value="UniProtKB-KW"/>
</dbReference>
<dbReference type="InterPro" id="IPR041640">
    <property type="entry name" value="Tyrosinase_C"/>
</dbReference>
<organism evidence="13 14">
    <name type="scientific">Emericella nidulans (strain FGSC A4 / ATCC 38163 / CBS 112.46 / NRRL 194 / M139)</name>
    <name type="common">Aspergillus nidulans</name>
    <dbReference type="NCBI Taxonomy" id="227321"/>
    <lineage>
        <taxon>Eukaryota</taxon>
        <taxon>Fungi</taxon>
        <taxon>Dikarya</taxon>
        <taxon>Ascomycota</taxon>
        <taxon>Pezizomycotina</taxon>
        <taxon>Eurotiomycetes</taxon>
        <taxon>Eurotiomycetidae</taxon>
        <taxon>Eurotiales</taxon>
        <taxon>Aspergillaceae</taxon>
        <taxon>Aspergillus</taxon>
        <taxon>Aspergillus subgen. Nidulantes</taxon>
    </lineage>
</organism>
<evidence type="ECO:0000256" key="7">
    <source>
        <dbReference type="ARBA" id="ARBA00023033"/>
    </source>
</evidence>
<dbReference type="InterPro" id="IPR008922">
    <property type="entry name" value="Di-copper_centre_dom_sf"/>
</dbReference>
<reference evidence="14" key="2">
    <citation type="journal article" date="2009" name="Fungal Genet. Biol.">
        <title>The 2008 update of the Aspergillus nidulans genome annotation: a community effort.</title>
        <authorList>
            <person name="Wortman J.R."/>
            <person name="Gilsenan J.M."/>
            <person name="Joardar V."/>
            <person name="Deegan J."/>
            <person name="Clutterbuck J."/>
            <person name="Andersen M.R."/>
            <person name="Archer D."/>
            <person name="Bencina M."/>
            <person name="Braus G."/>
            <person name="Coutinho P."/>
            <person name="von Dohren H."/>
            <person name="Doonan J."/>
            <person name="Driessen A.J."/>
            <person name="Durek P."/>
            <person name="Espeso E."/>
            <person name="Fekete E."/>
            <person name="Flipphi M."/>
            <person name="Estrada C.G."/>
            <person name="Geysens S."/>
            <person name="Goldman G."/>
            <person name="de Groot P.W."/>
            <person name="Hansen K."/>
            <person name="Harris S.D."/>
            <person name="Heinekamp T."/>
            <person name="Helmstaedt K."/>
            <person name="Henrissat B."/>
            <person name="Hofmann G."/>
            <person name="Homan T."/>
            <person name="Horio T."/>
            <person name="Horiuchi H."/>
            <person name="James S."/>
            <person name="Jones M."/>
            <person name="Karaffa L."/>
            <person name="Karanyi Z."/>
            <person name="Kato M."/>
            <person name="Keller N."/>
            <person name="Kelly D.E."/>
            <person name="Kiel J.A."/>
            <person name="Kim J.M."/>
            <person name="van der Klei I.J."/>
            <person name="Klis F.M."/>
            <person name="Kovalchuk A."/>
            <person name="Krasevec N."/>
            <person name="Kubicek C.P."/>
            <person name="Liu B."/>
            <person name="Maccabe A."/>
            <person name="Meyer V."/>
            <person name="Mirabito P."/>
            <person name="Miskei M."/>
            <person name="Mos M."/>
            <person name="Mullins J."/>
            <person name="Nelson D.R."/>
            <person name="Nielsen J."/>
            <person name="Oakley B.R."/>
            <person name="Osmani S.A."/>
            <person name="Pakula T."/>
            <person name="Paszewski A."/>
            <person name="Paulsen I."/>
            <person name="Pilsyk S."/>
            <person name="Pocsi I."/>
            <person name="Punt P.J."/>
            <person name="Ram A.F."/>
            <person name="Ren Q."/>
            <person name="Robellet X."/>
            <person name="Robson G."/>
            <person name="Seiboth B."/>
            <person name="van Solingen P."/>
            <person name="Specht T."/>
            <person name="Sun J."/>
            <person name="Taheri-Talesh N."/>
            <person name="Takeshita N."/>
            <person name="Ussery D."/>
            <person name="vanKuyk P.A."/>
            <person name="Visser H."/>
            <person name="van de Vondervoort P.J."/>
            <person name="de Vries R.P."/>
            <person name="Walton J."/>
            <person name="Xiang X."/>
            <person name="Xiong Y."/>
            <person name="Zeng A.P."/>
            <person name="Brandt B.W."/>
            <person name="Cornell M.J."/>
            <person name="van den Hondel C.A."/>
            <person name="Visser J."/>
            <person name="Oliver S.G."/>
            <person name="Turner G."/>
        </authorList>
    </citation>
    <scope>GENOME REANNOTATION</scope>
    <source>
        <strain evidence="14">FGSC A4 / ATCC 38163 / CBS 112.46 / NRRL 194 / M139</strain>
    </source>
</reference>
<dbReference type="Gene3D" id="2.60.310.20">
    <property type="match status" value="1"/>
</dbReference>
<comment type="catalytic activity">
    <reaction evidence="9">
        <text>2 L-dopa + O2 = 2 L-dopaquinone + 2 H2O</text>
        <dbReference type="Rhea" id="RHEA:34287"/>
        <dbReference type="ChEBI" id="CHEBI:15377"/>
        <dbReference type="ChEBI" id="CHEBI:15379"/>
        <dbReference type="ChEBI" id="CHEBI:57504"/>
        <dbReference type="ChEBI" id="CHEBI:57924"/>
        <dbReference type="EC" id="1.14.18.1"/>
    </reaction>
</comment>
<dbReference type="GO" id="GO:0046872">
    <property type="term" value="F:metal ion binding"/>
    <property type="evidence" value="ECO:0007669"/>
    <property type="project" value="UniProtKB-KW"/>
</dbReference>
<dbReference type="OMA" id="YTIVFYL"/>
<evidence type="ECO:0000313" key="14">
    <source>
        <dbReference type="Proteomes" id="UP000000560"/>
    </source>
</evidence>
<dbReference type="Pfam" id="PF18132">
    <property type="entry name" value="Tyrosinase_C"/>
    <property type="match status" value="1"/>
</dbReference>
<keyword evidence="5" id="KW-0560">Oxidoreductase</keyword>
<dbReference type="AlphaFoldDB" id="Q5AXC0"/>
<accession>Q5AXC0</accession>
<dbReference type="PROSITE" id="PS00497">
    <property type="entry name" value="TYROSINASE_1"/>
    <property type="match status" value="1"/>
</dbReference>
<dbReference type="OrthoDB" id="1658288at2759"/>
<evidence type="ECO:0000259" key="12">
    <source>
        <dbReference type="PROSITE" id="PS00498"/>
    </source>
</evidence>
<evidence type="ECO:0000259" key="11">
    <source>
        <dbReference type="PROSITE" id="PS00497"/>
    </source>
</evidence>
<comment type="catalytic activity">
    <reaction evidence="10">
        <text>L-tyrosine + O2 = L-dopaquinone + H2O</text>
        <dbReference type="Rhea" id="RHEA:18117"/>
        <dbReference type="ChEBI" id="CHEBI:15377"/>
        <dbReference type="ChEBI" id="CHEBI:15379"/>
        <dbReference type="ChEBI" id="CHEBI:57924"/>
        <dbReference type="ChEBI" id="CHEBI:58315"/>
        <dbReference type="EC" id="1.14.18.1"/>
    </reaction>
</comment>
<comment type="cofactor">
    <cofactor evidence="1">
        <name>Cu(2+)</name>
        <dbReference type="ChEBI" id="CHEBI:29036"/>
    </cofactor>
</comment>
<keyword evidence="4" id="KW-0479">Metal-binding</keyword>
<evidence type="ECO:0000256" key="4">
    <source>
        <dbReference type="ARBA" id="ARBA00022723"/>
    </source>
</evidence>
<evidence type="ECO:0000256" key="6">
    <source>
        <dbReference type="ARBA" id="ARBA00023008"/>
    </source>
</evidence>
<keyword evidence="14" id="KW-1185">Reference proteome</keyword>
<dbReference type="Gene3D" id="1.10.1280.10">
    <property type="entry name" value="Di-copper center containing domain from catechol oxidase"/>
    <property type="match status" value="1"/>
</dbReference>
<dbReference type="InterPro" id="IPR050316">
    <property type="entry name" value="Tyrosinase/Hemocyanin"/>
</dbReference>
<dbReference type="Pfam" id="PF00264">
    <property type="entry name" value="Tyrosinase"/>
    <property type="match status" value="1"/>
</dbReference>
<gene>
    <name evidence="13" type="ORF">ANIA_07060</name>
</gene>
<dbReference type="GO" id="GO:0004503">
    <property type="term" value="F:tyrosinase activity"/>
    <property type="evidence" value="ECO:0007669"/>
    <property type="project" value="UniProtKB-EC"/>
</dbReference>
<keyword evidence="6" id="KW-0186">Copper</keyword>
<keyword evidence="8" id="KW-0470">Melanin biosynthesis</keyword>
<dbReference type="STRING" id="227321.Q5AXC0"/>
<evidence type="ECO:0000313" key="13">
    <source>
        <dbReference type="EMBL" id="CBF79167.1"/>
    </source>
</evidence>
<comment type="similarity">
    <text evidence="2">Belongs to the tyrosinase family.</text>
</comment>
<evidence type="ECO:0000256" key="5">
    <source>
        <dbReference type="ARBA" id="ARBA00023002"/>
    </source>
</evidence>
<dbReference type="GeneID" id="2870197"/>
<evidence type="ECO:0000256" key="10">
    <source>
        <dbReference type="ARBA" id="ARBA00048881"/>
    </source>
</evidence>
<dbReference type="RefSeq" id="XP_664664.1">
    <property type="nucleotide sequence ID" value="XM_659572.1"/>
</dbReference>
<name>Q5AXC0_EMENI</name>
<protein>
    <recommendedName>
        <fullName evidence="3">tyrosinase</fullName>
        <ecNumber evidence="3">1.14.18.1</ecNumber>
    </recommendedName>
</protein>
<feature type="domain" description="Tyrosinase copper-binding" evidence="11">
    <location>
        <begin position="90"/>
        <end position="107"/>
    </location>
</feature>
<dbReference type="EC" id="1.14.18.1" evidence="3"/>
<evidence type="ECO:0000256" key="2">
    <source>
        <dbReference type="ARBA" id="ARBA00009928"/>
    </source>
</evidence>
<dbReference type="PANTHER" id="PTHR11474:SF76">
    <property type="entry name" value="SHKT DOMAIN-CONTAINING PROTEIN"/>
    <property type="match status" value="1"/>
</dbReference>
<dbReference type="HOGENOM" id="CLU_013691_1_2_1"/>
<sequence length="674" mass="77686">MIVVRGIKTRDANGKPYLRQDIDKWYMEQMAGDRIQLTLFVEALALIQRRDLDDLKSYFRLAAIHSAPWCEWDDVPQAQREPGERGYCVHSNYTFPTWHRVYMMLYERTLYEAMLEWIHEAVPESHKDIWRKEADKWRLPYWDFARFADRPPSTAGPLPHDIDHDQLRLPILCMMPNVRITLFTKDSGPIIESRPNPLYKYITPQLMGEFRDPYKIRGETTEPDPNDKVQTPKFTLQWDKCNATTKYGLLDGFHESIWADGGQNWLRANYALNEHSNFEKLGENPVPTLQDLVHRLFQYGLDSWGAFSSVRYTKDSTKAESASTGIETYSEELDGNVKNALSLDFIHNNVHNFVGGSQFLRPPKEGIHLWGAGHMSSVAMAAFDPIFFIYHNNIDRLTAIWQILNWEKWFDDDKSKLIKDNALTPFHKDADRNFWKSDDEILKGIETLYGKPTENLYGLLPKHHGDSEDYVITVVYDKFALNGAPYKINLFLDGTRNFGGPDSKGFIASIYNFSGSLESCACGNCQRQKKDGVKCIAQVPATVPMRRFMGKTATAVQTTRDIRDEPKPVYLAVDSLGTPVQMDIHVELHKSRREYYKKPFQPDPNDPLEYNFLKHGKQAPDWAFASTRSSDRLEVYLISIPEARKVKSCLQELEVKKLGTHEGLWPNLTPELGI</sequence>
<evidence type="ECO:0000256" key="1">
    <source>
        <dbReference type="ARBA" id="ARBA00001973"/>
    </source>
</evidence>
<keyword evidence="7" id="KW-0503">Monooxygenase</keyword>
<dbReference type="PANTHER" id="PTHR11474">
    <property type="entry name" value="TYROSINASE FAMILY MEMBER"/>
    <property type="match status" value="1"/>
</dbReference>
<dbReference type="KEGG" id="ani:ANIA_07060"/>
<dbReference type="InterPro" id="IPR002227">
    <property type="entry name" value="Tyrosinase_Cu-bd"/>
</dbReference>
<accession>C8VB43</accession>
<evidence type="ECO:0000256" key="3">
    <source>
        <dbReference type="ARBA" id="ARBA00011906"/>
    </source>
</evidence>
<dbReference type="SUPFAM" id="SSF48056">
    <property type="entry name" value="Di-copper centre-containing domain"/>
    <property type="match status" value="1"/>
</dbReference>
<dbReference type="InParanoid" id="Q5AXC0"/>
<dbReference type="EMBL" id="BN001304">
    <property type="protein sequence ID" value="CBF79167.1"/>
    <property type="molecule type" value="Genomic_DNA"/>
</dbReference>